<dbReference type="PANTHER" id="PTHR10314">
    <property type="entry name" value="CYSTATHIONINE BETA-SYNTHASE"/>
    <property type="match status" value="1"/>
</dbReference>
<dbReference type="EMBL" id="DROP01000075">
    <property type="protein sequence ID" value="HHI88521.1"/>
    <property type="molecule type" value="Genomic_DNA"/>
</dbReference>
<protein>
    <recommendedName>
        <fullName evidence="4">Cysteine synthase B</fullName>
    </recommendedName>
    <alternativeName>
        <fullName evidence="5">O-acetylserine (thiol)-lyase B</fullName>
    </alternativeName>
    <alternativeName>
        <fullName evidence="6">O-acetylserine sulfhydrylase B</fullName>
    </alternativeName>
</protein>
<keyword evidence="3" id="KW-0663">Pyridoxal phosphate</keyword>
<gene>
    <name evidence="8" type="ORF">ENK01_01090</name>
</gene>
<evidence type="ECO:0000256" key="3">
    <source>
        <dbReference type="ARBA" id="ARBA00022898"/>
    </source>
</evidence>
<evidence type="ECO:0000313" key="8">
    <source>
        <dbReference type="EMBL" id="HHI88521.1"/>
    </source>
</evidence>
<evidence type="ECO:0000256" key="4">
    <source>
        <dbReference type="ARBA" id="ARBA00072081"/>
    </source>
</evidence>
<dbReference type="Proteomes" id="UP000885806">
    <property type="component" value="Unassembled WGS sequence"/>
</dbReference>
<dbReference type="InterPro" id="IPR001926">
    <property type="entry name" value="TrpB-like_PALP"/>
</dbReference>
<dbReference type="Gene3D" id="3.40.50.1100">
    <property type="match status" value="2"/>
</dbReference>
<dbReference type="InterPro" id="IPR050214">
    <property type="entry name" value="Cys_Synth/Cystath_Beta-Synth"/>
</dbReference>
<dbReference type="Pfam" id="PF00291">
    <property type="entry name" value="PALP"/>
    <property type="match status" value="1"/>
</dbReference>
<proteinExistence type="inferred from homology"/>
<dbReference type="PROSITE" id="PS00901">
    <property type="entry name" value="CYS_SYNTHASE"/>
    <property type="match status" value="1"/>
</dbReference>
<dbReference type="InterPro" id="IPR036052">
    <property type="entry name" value="TrpB-like_PALP_sf"/>
</dbReference>
<sequence length="148" mass="15898">MRRKKPGRGKVYNSITETIGDTPLVRLPKISQGIEADLLFKLEFFNPAASVKDRIGLAMIEDLERRHLLKPGGIIVEPTSGNTGIGLALAAAAKGYKAVFTMPESMSVERRKLMGLLGAEIILTPAGEGMPGAIKKADELTREIKGAV</sequence>
<reference evidence="8" key="1">
    <citation type="journal article" date="2020" name="mSystems">
        <title>Genome- and Community-Level Interaction Insights into Carbon Utilization and Element Cycling Functions of Hydrothermarchaeota in Hydrothermal Sediment.</title>
        <authorList>
            <person name="Zhou Z."/>
            <person name="Liu Y."/>
            <person name="Xu W."/>
            <person name="Pan J."/>
            <person name="Luo Z.H."/>
            <person name="Li M."/>
        </authorList>
    </citation>
    <scope>NUCLEOTIDE SEQUENCE [LARGE SCALE GENOMIC DNA]</scope>
    <source>
        <strain evidence="8">HyVt-538</strain>
    </source>
</reference>
<evidence type="ECO:0000256" key="5">
    <source>
        <dbReference type="ARBA" id="ARBA00078257"/>
    </source>
</evidence>
<evidence type="ECO:0000259" key="7">
    <source>
        <dbReference type="Pfam" id="PF00291"/>
    </source>
</evidence>
<evidence type="ECO:0000256" key="2">
    <source>
        <dbReference type="ARBA" id="ARBA00007103"/>
    </source>
</evidence>
<comment type="similarity">
    <text evidence="2">Belongs to the cysteine synthase/cystathionine beta-synthase family.</text>
</comment>
<feature type="domain" description="Tryptophan synthase beta chain-like PALP" evidence="7">
    <location>
        <begin position="15"/>
        <end position="147"/>
    </location>
</feature>
<organism evidence="8">
    <name type="scientific">Hellea balneolensis</name>
    <dbReference type="NCBI Taxonomy" id="287478"/>
    <lineage>
        <taxon>Bacteria</taxon>
        <taxon>Pseudomonadati</taxon>
        <taxon>Pseudomonadota</taxon>
        <taxon>Alphaproteobacteria</taxon>
        <taxon>Maricaulales</taxon>
        <taxon>Robiginitomaculaceae</taxon>
        <taxon>Hellea</taxon>
    </lineage>
</organism>
<evidence type="ECO:0000256" key="6">
    <source>
        <dbReference type="ARBA" id="ARBA00079153"/>
    </source>
</evidence>
<evidence type="ECO:0000256" key="1">
    <source>
        <dbReference type="ARBA" id="ARBA00001933"/>
    </source>
</evidence>
<dbReference type="GO" id="GO:0006535">
    <property type="term" value="P:cysteine biosynthetic process from serine"/>
    <property type="evidence" value="ECO:0007669"/>
    <property type="project" value="InterPro"/>
</dbReference>
<dbReference type="SUPFAM" id="SSF53686">
    <property type="entry name" value="Tryptophan synthase beta subunit-like PLP-dependent enzymes"/>
    <property type="match status" value="1"/>
</dbReference>
<comment type="cofactor">
    <cofactor evidence="1">
        <name>pyridoxal 5'-phosphate</name>
        <dbReference type="ChEBI" id="CHEBI:597326"/>
    </cofactor>
</comment>
<comment type="caution">
    <text evidence="8">The sequence shown here is derived from an EMBL/GenBank/DDBJ whole genome shotgun (WGS) entry which is preliminary data.</text>
</comment>
<dbReference type="InterPro" id="IPR001216">
    <property type="entry name" value="P-phosphate_BS"/>
</dbReference>
<feature type="non-terminal residue" evidence="8">
    <location>
        <position position="148"/>
    </location>
</feature>
<dbReference type="AlphaFoldDB" id="A0A7V5NWW7"/>
<dbReference type="FunFam" id="3.40.50.1100:FF:000003">
    <property type="entry name" value="Cystathionine beta-synthase"/>
    <property type="match status" value="1"/>
</dbReference>
<accession>A0A7V5NWW7</accession>
<name>A0A7V5NWW7_9PROT</name>
<dbReference type="GO" id="GO:0016765">
    <property type="term" value="F:transferase activity, transferring alkyl or aryl (other than methyl) groups"/>
    <property type="evidence" value="ECO:0007669"/>
    <property type="project" value="UniProtKB-ARBA"/>
</dbReference>